<dbReference type="PROSITE" id="PS51462">
    <property type="entry name" value="NUDIX"/>
    <property type="match status" value="1"/>
</dbReference>
<evidence type="ECO:0000256" key="1">
    <source>
        <dbReference type="ARBA" id="ARBA00022801"/>
    </source>
</evidence>
<sequence>MKREFSAGGIVFNSQGQVLLTKHSQNKHWSFPKGLIDPGQTSEEAALREVREEGGVEAEILGRVGYSKYVYTLGGEKIFKVVTYFLMKYLSGDPKDHDWEVEEAGWYEPDQALKQLTFSQDKKLLQQALQMYGK</sequence>
<dbReference type="Gene3D" id="3.90.79.10">
    <property type="entry name" value="Nucleoside Triphosphate Pyrophosphohydrolase"/>
    <property type="match status" value="1"/>
</dbReference>
<proteinExistence type="predicted"/>
<dbReference type="EMBL" id="MFCP01000020">
    <property type="protein sequence ID" value="OGE28310.1"/>
    <property type="molecule type" value="Genomic_DNA"/>
</dbReference>
<dbReference type="GO" id="GO:0004081">
    <property type="term" value="F:bis(5'-nucleosyl)-tetraphosphatase (asymmetrical) activity"/>
    <property type="evidence" value="ECO:0007669"/>
    <property type="project" value="TreeGrafter"/>
</dbReference>
<protein>
    <recommendedName>
        <fullName evidence="2">Nudix hydrolase domain-containing protein</fullName>
    </recommendedName>
</protein>
<evidence type="ECO:0000313" key="4">
    <source>
        <dbReference type="Proteomes" id="UP000177555"/>
    </source>
</evidence>
<dbReference type="Proteomes" id="UP000177555">
    <property type="component" value="Unassembled WGS sequence"/>
</dbReference>
<dbReference type="InterPro" id="IPR015797">
    <property type="entry name" value="NUDIX_hydrolase-like_dom_sf"/>
</dbReference>
<evidence type="ECO:0000313" key="3">
    <source>
        <dbReference type="EMBL" id="OGE28310.1"/>
    </source>
</evidence>
<dbReference type="Pfam" id="PF00293">
    <property type="entry name" value="NUDIX"/>
    <property type="match status" value="1"/>
</dbReference>
<accession>A0A1F5JIJ4</accession>
<dbReference type="AlphaFoldDB" id="A0A1F5JIJ4"/>
<dbReference type="SUPFAM" id="SSF55811">
    <property type="entry name" value="Nudix"/>
    <property type="match status" value="1"/>
</dbReference>
<dbReference type="GO" id="GO:0006167">
    <property type="term" value="P:AMP biosynthetic process"/>
    <property type="evidence" value="ECO:0007669"/>
    <property type="project" value="TreeGrafter"/>
</dbReference>
<keyword evidence="1" id="KW-0378">Hydrolase</keyword>
<name>A0A1F5JIJ4_9BACT</name>
<dbReference type="InterPro" id="IPR020476">
    <property type="entry name" value="Nudix_hydrolase"/>
</dbReference>
<dbReference type="InterPro" id="IPR000086">
    <property type="entry name" value="NUDIX_hydrolase_dom"/>
</dbReference>
<organism evidence="3 4">
    <name type="scientific">Candidatus Daviesbacteria bacterium RIFCSPHIGHO2_01_FULL_40_11</name>
    <dbReference type="NCBI Taxonomy" id="1797762"/>
    <lineage>
        <taxon>Bacteria</taxon>
        <taxon>Candidatus Daviesiibacteriota</taxon>
    </lineage>
</organism>
<dbReference type="PANTHER" id="PTHR21340:SF0">
    <property type="entry name" value="BIS(5'-NUCLEOSYL)-TETRAPHOSPHATASE [ASYMMETRICAL]"/>
    <property type="match status" value="1"/>
</dbReference>
<gene>
    <name evidence="3" type="ORF">A2867_04820</name>
</gene>
<dbReference type="GO" id="GO:0006754">
    <property type="term" value="P:ATP biosynthetic process"/>
    <property type="evidence" value="ECO:0007669"/>
    <property type="project" value="TreeGrafter"/>
</dbReference>
<dbReference type="PRINTS" id="PR00502">
    <property type="entry name" value="NUDIXFAMILY"/>
</dbReference>
<feature type="domain" description="Nudix hydrolase" evidence="2">
    <location>
        <begin position="2"/>
        <end position="130"/>
    </location>
</feature>
<dbReference type="PANTHER" id="PTHR21340">
    <property type="entry name" value="DIADENOSINE 5,5-P1,P4-TETRAPHOSPHATE PYROPHOSPHOHYDROLASE MUTT"/>
    <property type="match status" value="1"/>
</dbReference>
<dbReference type="InterPro" id="IPR051325">
    <property type="entry name" value="Nudix_hydrolase_domain"/>
</dbReference>
<evidence type="ECO:0000259" key="2">
    <source>
        <dbReference type="PROSITE" id="PS51462"/>
    </source>
</evidence>
<reference evidence="3 4" key="1">
    <citation type="journal article" date="2016" name="Nat. Commun.">
        <title>Thousands of microbial genomes shed light on interconnected biogeochemical processes in an aquifer system.</title>
        <authorList>
            <person name="Anantharaman K."/>
            <person name="Brown C.T."/>
            <person name="Hug L.A."/>
            <person name="Sharon I."/>
            <person name="Castelle C.J."/>
            <person name="Probst A.J."/>
            <person name="Thomas B.C."/>
            <person name="Singh A."/>
            <person name="Wilkins M.J."/>
            <person name="Karaoz U."/>
            <person name="Brodie E.L."/>
            <person name="Williams K.H."/>
            <person name="Hubbard S.S."/>
            <person name="Banfield J.F."/>
        </authorList>
    </citation>
    <scope>NUCLEOTIDE SEQUENCE [LARGE SCALE GENOMIC DNA]</scope>
</reference>
<comment type="caution">
    <text evidence="3">The sequence shown here is derived from an EMBL/GenBank/DDBJ whole genome shotgun (WGS) entry which is preliminary data.</text>
</comment>
<dbReference type="CDD" id="cd03673">
    <property type="entry name" value="NUDIX_Ap6A_hydrolase"/>
    <property type="match status" value="1"/>
</dbReference>